<dbReference type="FunFam" id="3.40.50.920:FF:000010">
    <property type="entry name" value="Pyruvate ferredoxin oxidoreductase, alpha subunit"/>
    <property type="match status" value="1"/>
</dbReference>
<dbReference type="PANTHER" id="PTHR32154:SF0">
    <property type="entry name" value="PYRUVATE-FLAVODOXIN OXIDOREDUCTASE-RELATED"/>
    <property type="match status" value="1"/>
</dbReference>
<evidence type="ECO:0000313" key="4">
    <source>
        <dbReference type="EMBL" id="HDD43782.1"/>
    </source>
</evidence>
<dbReference type="SUPFAM" id="SSF52518">
    <property type="entry name" value="Thiamin diphosphate-binding fold (THDP-binding)"/>
    <property type="match status" value="1"/>
</dbReference>
<keyword evidence="4" id="KW-0670">Pyruvate</keyword>
<reference evidence="4" key="1">
    <citation type="journal article" date="2020" name="mSystems">
        <title>Genome- and Community-Level Interaction Insights into Carbon Utilization and Element Cycling Functions of Hydrothermarchaeota in Hydrothermal Sediment.</title>
        <authorList>
            <person name="Zhou Z."/>
            <person name="Liu Y."/>
            <person name="Xu W."/>
            <person name="Pan J."/>
            <person name="Luo Z.H."/>
            <person name="Li M."/>
        </authorList>
    </citation>
    <scope>NUCLEOTIDE SEQUENCE [LARGE SCALE GENOMIC DNA]</scope>
    <source>
        <strain evidence="4">HyVt-233</strain>
    </source>
</reference>
<dbReference type="InterPro" id="IPR050722">
    <property type="entry name" value="Pyruvate:ferred/Flavod_OxRd"/>
</dbReference>
<name>A0A7C0U266_DESA2</name>
<dbReference type="InterPro" id="IPR029061">
    <property type="entry name" value="THDP-binding"/>
</dbReference>
<dbReference type="GO" id="GO:0019752">
    <property type="term" value="P:carboxylic acid metabolic process"/>
    <property type="evidence" value="ECO:0007669"/>
    <property type="project" value="UniProtKB-ARBA"/>
</dbReference>
<keyword evidence="1" id="KW-0560">Oxidoreductase</keyword>
<feature type="domain" description="Pyruvate flavodoxin/ferredoxin oxidoreductase pyrimidine binding" evidence="2">
    <location>
        <begin position="16"/>
        <end position="232"/>
    </location>
</feature>
<accession>A0A7C0U266</accession>
<gene>
    <name evidence="4" type="primary">porA</name>
    <name evidence="4" type="ORF">ENG63_02835</name>
</gene>
<sequence length="392" mass="43796">MPKRVGMEVSIAVAEAVKLCNADIICAYPITPQTHIVEHLSELVANGEIDAEFIPVESEHSAMSVGIGASAVGARVYTATSAQGLALMHELLYIASSMRLPIVMTVVNRALSAPISIWNDHSDIMAERDIGWIQTFAVNGQEAYDLTFHAFKVSEDERVQLPVVVNLDGFILSHMIEPIELAEKEMVDKYLPPRKPVLTLHPDKPVTMGPVGIPEIYSEARKQLEVALLNSKPVIIEAWQEFARIFGRKYQPIETYRIEDAEVILITMGSLTETAMLAVDELRDKGEKVGLVYIRLWRPFPHEEFWEAVKNAKILAILDRAIVYGTNSGPVYTEIRSSLYDVKEKPFIQGFVAGLGGRDVPVERFFEMVEIARKAAKEGKGPQYIHLDVREE</sequence>
<dbReference type="AlphaFoldDB" id="A0A7C0U266"/>
<proteinExistence type="predicted"/>
<dbReference type="PANTHER" id="PTHR32154">
    <property type="entry name" value="PYRUVATE-FLAVODOXIN OXIDOREDUCTASE-RELATED"/>
    <property type="match status" value="1"/>
</dbReference>
<dbReference type="Proteomes" id="UP000886289">
    <property type="component" value="Unassembled WGS sequence"/>
</dbReference>
<dbReference type="Gene3D" id="3.40.50.970">
    <property type="match status" value="1"/>
</dbReference>
<dbReference type="InterPro" id="IPR009014">
    <property type="entry name" value="Transketo_C/PFOR_II"/>
</dbReference>
<dbReference type="GO" id="GO:0006979">
    <property type="term" value="P:response to oxidative stress"/>
    <property type="evidence" value="ECO:0007669"/>
    <property type="project" value="TreeGrafter"/>
</dbReference>
<dbReference type="Pfam" id="PF01855">
    <property type="entry name" value="POR_N"/>
    <property type="match status" value="1"/>
</dbReference>
<dbReference type="Pfam" id="PF17147">
    <property type="entry name" value="PFOR_II"/>
    <property type="match status" value="1"/>
</dbReference>
<dbReference type="EMBL" id="DRBS01000110">
    <property type="protein sequence ID" value="HDD43782.1"/>
    <property type="molecule type" value="Genomic_DNA"/>
</dbReference>
<dbReference type="GO" id="GO:0016903">
    <property type="term" value="F:oxidoreductase activity, acting on the aldehyde or oxo group of donors"/>
    <property type="evidence" value="ECO:0007669"/>
    <property type="project" value="UniProtKB-ARBA"/>
</dbReference>
<feature type="domain" description="Pyruvate:ferredoxin oxidoreductase core" evidence="3">
    <location>
        <begin position="261"/>
        <end position="363"/>
    </location>
</feature>
<evidence type="ECO:0000256" key="1">
    <source>
        <dbReference type="ARBA" id="ARBA00023002"/>
    </source>
</evidence>
<comment type="caution">
    <text evidence="4">The sequence shown here is derived from an EMBL/GenBank/DDBJ whole genome shotgun (WGS) entry which is preliminary data.</text>
</comment>
<protein>
    <submittedName>
        <fullName evidence="4">Pyruvate ferredoxin oxidoreductase</fullName>
    </submittedName>
</protein>
<dbReference type="InterPro" id="IPR002880">
    <property type="entry name" value="Pyrv_Fd/Flavodoxin_OxRdtase_N"/>
</dbReference>
<dbReference type="FunFam" id="3.40.50.970:FF:000012">
    <property type="entry name" value="Pyruvate:ferredoxin (Flavodoxin) oxidoreductase"/>
    <property type="match status" value="1"/>
</dbReference>
<dbReference type="Gene3D" id="3.40.50.920">
    <property type="match status" value="1"/>
</dbReference>
<dbReference type="InterPro" id="IPR033412">
    <property type="entry name" value="PFOR_II"/>
</dbReference>
<evidence type="ECO:0000259" key="3">
    <source>
        <dbReference type="Pfam" id="PF17147"/>
    </source>
</evidence>
<organism evidence="4">
    <name type="scientific">Desulfofervidus auxilii</name>
    <dbReference type="NCBI Taxonomy" id="1621989"/>
    <lineage>
        <taxon>Bacteria</taxon>
        <taxon>Pseudomonadati</taxon>
        <taxon>Thermodesulfobacteriota</taxon>
        <taxon>Candidatus Desulfofervidia</taxon>
        <taxon>Candidatus Desulfofervidales</taxon>
        <taxon>Candidatus Desulfofervidaceae</taxon>
        <taxon>Candidatus Desulfofervidus</taxon>
    </lineage>
</organism>
<dbReference type="CDD" id="cd07034">
    <property type="entry name" value="TPP_PYR_PFOR_IOR-alpha_like"/>
    <property type="match status" value="1"/>
</dbReference>
<evidence type="ECO:0000259" key="2">
    <source>
        <dbReference type="Pfam" id="PF01855"/>
    </source>
</evidence>
<dbReference type="SUPFAM" id="SSF52922">
    <property type="entry name" value="TK C-terminal domain-like"/>
    <property type="match status" value="1"/>
</dbReference>